<protein>
    <submittedName>
        <fullName evidence="1">Uncharacterized protein</fullName>
    </submittedName>
</protein>
<name>A0A1B7X4Y5_APHFL</name>
<dbReference type="AlphaFoldDB" id="A0A1B7X4Y5"/>
<comment type="caution">
    <text evidence="1">The sequence shown here is derived from an EMBL/GenBank/DDBJ whole genome shotgun (WGS) entry which is preliminary data.</text>
</comment>
<dbReference type="EMBL" id="LJOW01000022">
    <property type="protein sequence ID" value="OBQ44425.1"/>
    <property type="molecule type" value="Genomic_DNA"/>
</dbReference>
<proteinExistence type="predicted"/>
<gene>
    <name evidence="1" type="ORF">AN484_07015</name>
</gene>
<evidence type="ECO:0000313" key="1">
    <source>
        <dbReference type="EMBL" id="OBQ44425.1"/>
    </source>
</evidence>
<reference evidence="1 2" key="1">
    <citation type="submission" date="2015-09" db="EMBL/GenBank/DDBJ databases">
        <title>Aphanizomenon flos-aquae WA102.</title>
        <authorList>
            <person name="Driscoll C."/>
        </authorList>
    </citation>
    <scope>NUCLEOTIDE SEQUENCE [LARGE SCALE GENOMIC DNA]</scope>
    <source>
        <strain evidence="1">WA102</strain>
    </source>
</reference>
<organism evidence="1 2">
    <name type="scientific">Aphanizomenon flos-aquae WA102</name>
    <dbReference type="NCBI Taxonomy" id="1710896"/>
    <lineage>
        <taxon>Bacteria</taxon>
        <taxon>Bacillati</taxon>
        <taxon>Cyanobacteriota</taxon>
        <taxon>Cyanophyceae</taxon>
        <taxon>Nostocales</taxon>
        <taxon>Aphanizomenonaceae</taxon>
        <taxon>Aphanizomenon</taxon>
    </lineage>
</organism>
<dbReference type="Proteomes" id="UP000092093">
    <property type="component" value="Unassembled WGS sequence"/>
</dbReference>
<accession>A0A1B7X4Y5</accession>
<sequence length="162" mass="17111">MTTPSTLQEKKGALLGDALRQRNFTNITWEGVTTNATATEIFLDGGANSDSRLIIPSNTLIIAQGFFVGWNVTDAAVNASGRFALSVTNIAGTVAASGTTLEWDAASTDANPFSQYFVGSASSGLVFTYNNTSKSIIATVTGVASKTVRWRARIAEYLSFAL</sequence>
<evidence type="ECO:0000313" key="2">
    <source>
        <dbReference type="Proteomes" id="UP000092093"/>
    </source>
</evidence>